<comment type="caution">
    <text evidence="1">The sequence shown here is derived from an EMBL/GenBank/DDBJ whole genome shotgun (WGS) entry which is preliminary data.</text>
</comment>
<name>A0ABD2YFV1_9GENT</name>
<evidence type="ECO:0000313" key="2">
    <source>
        <dbReference type="Proteomes" id="UP001630127"/>
    </source>
</evidence>
<organism evidence="1 2">
    <name type="scientific">Cinchona calisaya</name>
    <dbReference type="NCBI Taxonomy" id="153742"/>
    <lineage>
        <taxon>Eukaryota</taxon>
        <taxon>Viridiplantae</taxon>
        <taxon>Streptophyta</taxon>
        <taxon>Embryophyta</taxon>
        <taxon>Tracheophyta</taxon>
        <taxon>Spermatophyta</taxon>
        <taxon>Magnoliopsida</taxon>
        <taxon>eudicotyledons</taxon>
        <taxon>Gunneridae</taxon>
        <taxon>Pentapetalae</taxon>
        <taxon>asterids</taxon>
        <taxon>lamiids</taxon>
        <taxon>Gentianales</taxon>
        <taxon>Rubiaceae</taxon>
        <taxon>Cinchonoideae</taxon>
        <taxon>Cinchoneae</taxon>
        <taxon>Cinchona</taxon>
    </lineage>
</organism>
<dbReference type="Pfam" id="PF03140">
    <property type="entry name" value="DUF247"/>
    <property type="match status" value="1"/>
</dbReference>
<gene>
    <name evidence="1" type="ORF">ACH5RR_031646</name>
</gene>
<accession>A0ABD2YFV1</accession>
<dbReference type="InterPro" id="IPR004158">
    <property type="entry name" value="DUF247_pln"/>
</dbReference>
<dbReference type="PANTHER" id="PTHR31170:SF17">
    <property type="match status" value="1"/>
</dbReference>
<evidence type="ECO:0000313" key="1">
    <source>
        <dbReference type="EMBL" id="KAL3506264.1"/>
    </source>
</evidence>
<dbReference type="AlphaFoldDB" id="A0ABD2YFV1"/>
<proteinExistence type="predicted"/>
<dbReference type="Proteomes" id="UP001630127">
    <property type="component" value="Unassembled WGS sequence"/>
</dbReference>
<sequence length="119" mass="13723">MPTANIVETMCLDGIFIIEFLRKIHDINLRNKDDPIFEMVWMKLSIIRDLILFENQLQFFVLEKLFDMTKSRGTEETLSDLAISALNCLSPGYRTTQNSTSFRNSPPEGVIHLLDLILC</sequence>
<dbReference type="PANTHER" id="PTHR31170">
    <property type="entry name" value="BNAC04G53230D PROTEIN"/>
    <property type="match status" value="1"/>
</dbReference>
<dbReference type="EMBL" id="JBJUIK010000013">
    <property type="protein sequence ID" value="KAL3506264.1"/>
    <property type="molecule type" value="Genomic_DNA"/>
</dbReference>
<protein>
    <submittedName>
        <fullName evidence="1">Uncharacterized protein</fullName>
    </submittedName>
</protein>
<keyword evidence="2" id="KW-1185">Reference proteome</keyword>
<reference evidence="1 2" key="1">
    <citation type="submission" date="2024-11" db="EMBL/GenBank/DDBJ databases">
        <title>A near-complete genome assembly of Cinchona calisaya.</title>
        <authorList>
            <person name="Lian D.C."/>
            <person name="Zhao X.W."/>
            <person name="Wei L."/>
        </authorList>
    </citation>
    <scope>NUCLEOTIDE SEQUENCE [LARGE SCALE GENOMIC DNA]</scope>
    <source>
        <tissue evidence="1">Nenye</tissue>
    </source>
</reference>